<evidence type="ECO:0000313" key="1">
    <source>
        <dbReference type="EMBL" id="SEQ40241.1"/>
    </source>
</evidence>
<dbReference type="AlphaFoldDB" id="A0A1H9FQL8"/>
<evidence type="ECO:0000313" key="2">
    <source>
        <dbReference type="Proteomes" id="UP000199114"/>
    </source>
</evidence>
<name>A0A1H9FQL8_9EURY</name>
<keyword evidence="2" id="KW-1185">Reference proteome</keyword>
<dbReference type="EMBL" id="FOFD01000002">
    <property type="protein sequence ID" value="SEQ40241.1"/>
    <property type="molecule type" value="Genomic_DNA"/>
</dbReference>
<dbReference type="Proteomes" id="UP000199114">
    <property type="component" value="Unassembled WGS sequence"/>
</dbReference>
<protein>
    <submittedName>
        <fullName evidence="1">Uncharacterized protein</fullName>
    </submittedName>
</protein>
<sequence>MSIDYVILESIKILQLEICHVDMDDNNPTALTRRTAIKSVGTASIAGLGITLGTGSAAATPSGPEIRVTTQSSGSYVISTDASNVEAGGSATRDNIQNTYPGRNFHGDIEGDETHIFYTDSAVIQKAHLQDSVFVDVYNTGDENGSGALTVEARDTEYHFYATGDVVANGDAGEINNGNATAVVDGTATHDYFASGEIGALTSIPRSSTANVTFTYDI</sequence>
<accession>A0A1H9FQL8</accession>
<gene>
    <name evidence="1" type="ORF">SAMN04489841_1650</name>
</gene>
<proteinExistence type="predicted"/>
<organism evidence="1 2">
    <name type="scientific">Natrinema salaciae</name>
    <dbReference type="NCBI Taxonomy" id="1186196"/>
    <lineage>
        <taxon>Archaea</taxon>
        <taxon>Methanobacteriati</taxon>
        <taxon>Methanobacteriota</taxon>
        <taxon>Stenosarchaea group</taxon>
        <taxon>Halobacteria</taxon>
        <taxon>Halobacteriales</taxon>
        <taxon>Natrialbaceae</taxon>
        <taxon>Natrinema</taxon>
    </lineage>
</organism>
<reference evidence="2" key="1">
    <citation type="submission" date="2016-10" db="EMBL/GenBank/DDBJ databases">
        <authorList>
            <person name="Varghese N."/>
            <person name="Submissions S."/>
        </authorList>
    </citation>
    <scope>NUCLEOTIDE SEQUENCE [LARGE SCALE GENOMIC DNA]</scope>
    <source>
        <strain evidence="2">DSM 25055</strain>
    </source>
</reference>